<proteinExistence type="predicted"/>
<evidence type="ECO:0000313" key="1">
    <source>
        <dbReference type="EMBL" id="SEL44801.1"/>
    </source>
</evidence>
<evidence type="ECO:0000313" key="2">
    <source>
        <dbReference type="Proteomes" id="UP000198916"/>
    </source>
</evidence>
<dbReference type="InterPro" id="IPR036390">
    <property type="entry name" value="WH_DNA-bd_sf"/>
</dbReference>
<dbReference type="Gene3D" id="1.10.10.10">
    <property type="entry name" value="Winged helix-like DNA-binding domain superfamily/Winged helix DNA-binding domain"/>
    <property type="match status" value="1"/>
</dbReference>
<reference evidence="2" key="1">
    <citation type="submission" date="2016-10" db="EMBL/GenBank/DDBJ databases">
        <authorList>
            <person name="Varghese N."/>
            <person name="Submissions S."/>
        </authorList>
    </citation>
    <scope>NUCLEOTIDE SEQUENCE [LARGE SCALE GENOMIC DNA]</scope>
    <source>
        <strain evidence="2">Jip14</strain>
    </source>
</reference>
<accession>A0A1H7Q9G4</accession>
<dbReference type="AlphaFoldDB" id="A0A1H7Q9G4"/>
<dbReference type="RefSeq" id="WP_090606369.1">
    <property type="nucleotide sequence ID" value="NZ_FNZR01000005.1"/>
</dbReference>
<dbReference type="OrthoDB" id="6635957at2"/>
<dbReference type="SUPFAM" id="SSF46785">
    <property type="entry name" value="Winged helix' DNA-binding domain"/>
    <property type="match status" value="1"/>
</dbReference>
<keyword evidence="2" id="KW-1185">Reference proteome</keyword>
<gene>
    <name evidence="1" type="ORF">SAMN05421740_105258</name>
</gene>
<dbReference type="InterPro" id="IPR036388">
    <property type="entry name" value="WH-like_DNA-bd_sf"/>
</dbReference>
<sequence length="249" mass="28482">MAKKQKNDVFDVFQKNGETFMAFIHVLSGNELSSSPRILFQQIYLSACRTGHCYLDSRSLGERSGLVPSAIKSSLAELENKGWIKRKMEPNGVGHGRKISVLYHNLRKDCPKPEMYSIHHVGEFRGFAKGKKDKFHPNAVVTYILHRKYKQVCKTLTPVLFDGALKSRTRILFQIIASLSVNKGYCYAQNAFLGKLLKAKNSCVSEHISLLENEGLIRIENHEYNSRKSRRIYLDDDGLKKRYLKKGDK</sequence>
<protein>
    <submittedName>
        <fullName evidence="1">Helix-turn-helix domain-containing protein</fullName>
    </submittedName>
</protein>
<dbReference type="EMBL" id="FNZR01000005">
    <property type="protein sequence ID" value="SEL44801.1"/>
    <property type="molecule type" value="Genomic_DNA"/>
</dbReference>
<name>A0A1H7Q9G4_9SPHI</name>
<dbReference type="Proteomes" id="UP000198916">
    <property type="component" value="Unassembled WGS sequence"/>
</dbReference>
<organism evidence="1 2">
    <name type="scientific">Parapedobacter koreensis</name>
    <dbReference type="NCBI Taxonomy" id="332977"/>
    <lineage>
        <taxon>Bacteria</taxon>
        <taxon>Pseudomonadati</taxon>
        <taxon>Bacteroidota</taxon>
        <taxon>Sphingobacteriia</taxon>
        <taxon>Sphingobacteriales</taxon>
        <taxon>Sphingobacteriaceae</taxon>
        <taxon>Parapedobacter</taxon>
    </lineage>
</organism>